<organism evidence="1 2">
    <name type="scientific">Rhododendron molle</name>
    <name type="common">Chinese azalea</name>
    <name type="synonym">Azalea mollis</name>
    <dbReference type="NCBI Taxonomy" id="49168"/>
    <lineage>
        <taxon>Eukaryota</taxon>
        <taxon>Viridiplantae</taxon>
        <taxon>Streptophyta</taxon>
        <taxon>Embryophyta</taxon>
        <taxon>Tracheophyta</taxon>
        <taxon>Spermatophyta</taxon>
        <taxon>Magnoliopsida</taxon>
        <taxon>eudicotyledons</taxon>
        <taxon>Gunneridae</taxon>
        <taxon>Pentapetalae</taxon>
        <taxon>asterids</taxon>
        <taxon>Ericales</taxon>
        <taxon>Ericaceae</taxon>
        <taxon>Ericoideae</taxon>
        <taxon>Rhodoreae</taxon>
        <taxon>Rhododendron</taxon>
    </lineage>
</organism>
<gene>
    <name evidence="1" type="ORF">RHMOL_Rhmol10G0192000</name>
</gene>
<evidence type="ECO:0000313" key="2">
    <source>
        <dbReference type="Proteomes" id="UP001062846"/>
    </source>
</evidence>
<dbReference type="EMBL" id="CM046397">
    <property type="protein sequence ID" value="KAI8535670.1"/>
    <property type="molecule type" value="Genomic_DNA"/>
</dbReference>
<dbReference type="Proteomes" id="UP001062846">
    <property type="component" value="Chromosome 10"/>
</dbReference>
<keyword evidence="2" id="KW-1185">Reference proteome</keyword>
<sequence>MSNPTYATPPMRNIEVFCFQASPKPLPGDAILNVLKRGMPHATLNMLISEVVNCMTDLIDYSRENGTGATEAFPPPPPHTGENSSAHVQLQEQFSQSNEADLESMSSVEKIIREVMALPRFSGMGSTAGVVSVQNNQQNTKGITQLSSDSPSSGTTNNNKMDRQLQFSNWMLSNGNSLTSRLIGAWSRPIASPFILASLIVTCTGY</sequence>
<evidence type="ECO:0000313" key="1">
    <source>
        <dbReference type="EMBL" id="KAI8535670.1"/>
    </source>
</evidence>
<proteinExistence type="predicted"/>
<name>A0ACC0M419_RHOML</name>
<reference evidence="1" key="1">
    <citation type="submission" date="2022-02" db="EMBL/GenBank/DDBJ databases">
        <title>Plant Genome Project.</title>
        <authorList>
            <person name="Zhang R.-G."/>
        </authorList>
    </citation>
    <scope>NUCLEOTIDE SEQUENCE</scope>
    <source>
        <strain evidence="1">AT1</strain>
    </source>
</reference>
<comment type="caution">
    <text evidence="1">The sequence shown here is derived from an EMBL/GenBank/DDBJ whole genome shotgun (WGS) entry which is preliminary data.</text>
</comment>
<protein>
    <submittedName>
        <fullName evidence="1">Uncharacterized protein</fullName>
    </submittedName>
</protein>
<accession>A0ACC0M419</accession>